<evidence type="ECO:0000256" key="11">
    <source>
        <dbReference type="RuleBase" id="RU003357"/>
    </source>
</evidence>
<evidence type="ECO:0000256" key="5">
    <source>
        <dbReference type="ARBA" id="ARBA00022729"/>
    </source>
</evidence>
<dbReference type="GO" id="GO:0030246">
    <property type="term" value="F:carbohydrate binding"/>
    <property type="evidence" value="ECO:0007669"/>
    <property type="project" value="InterPro"/>
</dbReference>
<dbReference type="STRING" id="861299.J421_2631"/>
<keyword evidence="7 10" id="KW-0472">Membrane</keyword>
<dbReference type="GO" id="GO:0009279">
    <property type="term" value="C:cell outer membrane"/>
    <property type="evidence" value="ECO:0007669"/>
    <property type="project" value="UniProtKB-SubCell"/>
</dbReference>
<dbReference type="OrthoDB" id="9760333at2"/>
<keyword evidence="8" id="KW-0675">Receptor</keyword>
<dbReference type="InterPro" id="IPR023997">
    <property type="entry name" value="TonB-dep_OMP_SusC/RagA_CS"/>
</dbReference>
<dbReference type="eggNOG" id="COG4771">
    <property type="taxonomic scope" value="Bacteria"/>
</dbReference>
<reference evidence="15 16" key="1">
    <citation type="journal article" date="2014" name="Genome Announc.">
        <title>Genome Sequence and Methylome of Soil Bacterium Gemmatirosa kalamazoonensis KBS708T, a Member of the Rarely Cultivated Gemmatimonadetes Phylum.</title>
        <authorList>
            <person name="Debruyn J.M."/>
            <person name="Radosevich M."/>
            <person name="Wommack K.E."/>
            <person name="Polson S.W."/>
            <person name="Hauser L.J."/>
            <person name="Fawaz M.N."/>
            <person name="Korlach J."/>
            <person name="Tsai Y.C."/>
        </authorList>
    </citation>
    <scope>NUCLEOTIDE SEQUENCE [LARGE SCALE GENOMIC DNA]</scope>
    <source>
        <strain evidence="15 16">KBS708</strain>
    </source>
</reference>
<feature type="domain" description="TonB-dependent receptor plug" evidence="14">
    <location>
        <begin position="127"/>
        <end position="247"/>
    </location>
</feature>
<organism evidence="15 16">
    <name type="scientific">Gemmatirosa kalamazoonensis</name>
    <dbReference type="NCBI Taxonomy" id="861299"/>
    <lineage>
        <taxon>Bacteria</taxon>
        <taxon>Pseudomonadati</taxon>
        <taxon>Gemmatimonadota</taxon>
        <taxon>Gemmatimonadia</taxon>
        <taxon>Gemmatimonadales</taxon>
        <taxon>Gemmatimonadaceae</taxon>
        <taxon>Gemmatirosa</taxon>
    </lineage>
</organism>
<dbReference type="InterPro" id="IPR039426">
    <property type="entry name" value="TonB-dep_rcpt-like"/>
</dbReference>
<dbReference type="GO" id="GO:0015344">
    <property type="term" value="F:siderophore uptake transmembrane transporter activity"/>
    <property type="evidence" value="ECO:0007669"/>
    <property type="project" value="TreeGrafter"/>
</dbReference>
<keyword evidence="16" id="KW-1185">Reference proteome</keyword>
<evidence type="ECO:0000256" key="4">
    <source>
        <dbReference type="ARBA" id="ARBA00022692"/>
    </source>
</evidence>
<sequence>MTRWSKWLFLLTMAAPPSVALAQQGTGVVTGRVTQSGSGQPIPAAQVQIVGTTLGGLTNDQGRFTIRAVPARGVTVRVLRVGYGEQSRAVTVPANGTATVDFTLNVVSVTLTPVVVSTATGEQRSVEIGNSVSQINAAKVTETEPIRSVEDLLNAHAAGVVVTTGTQTGTGSRIRIRGQSSLNLSNDPIYVIDGIRMTSNLGSNAFGTGGSNASRTGDINPDEIESIEVVKGPSAATLYGTDAANGVVVITTKKGRAGPARWTVYGESGLLTDQNTYPYNYTIAGHTATSSAYRECTLPQLSTKACIMDSLRVYAAAHDPDATPIGNGDRYQTGAQLSGGNEVLRYFLSGEREGETGTLTLPTFERQRLDSLGLAIPDYTSRPNNLAKNTFRMNLNATVNPKLDLSLQSGFINLAQRYTLESNATAGLGSHLFGGPGYEGNCNVAVTPATPCHGYRAWTPAYTWSEKVGQKVNRFIASADANWRPFTWNLTHVTVGNDLTDRVDDDLRLRGQGPPLSATYRDGYKGDGRADIRNTTVNITSSATFTPKPWLNTRTSIGTNYVNFQQDQNIAEGQNLPPGAQTATAGANPTVTEATTLQKTLGFFVEEAVALNDRLFLTGALRSDQNSAFGTNFQRVIYPKASVSWLASQEGFFPKADWFNSLRLRFAYGASGVQPGPNDALRTFSATAVRSGATDIPAVTNNLLGNADLKPERSAEFEGGFEAKFFNNRLGLDFTAYQRKTRDALIAAIVAPSAGTGATTVRRNLGAIRNQGLELLANAQLVDQRVFGWDVSVNASTNSNKLLSLGGTPRQILTERQVVENYPLYGWWARPITSYIDKNGDGILTYNADPNLNEVFVGDTAEFRGYTQPRHLVTLTNGFEFLNRRLRLQSLLDYRGGYKAYNNTERIRCVSRNNCAGLMNPGSSLEEQAAVVATRDHPAKTLDGFFEDGTFLKLREMTLSYTLPQAFASRIRSRSAALVLTGRNLATWTKYRGVDPENDYTVTGGGDAPSDFQTVGPATYWIARISLGF</sequence>
<keyword evidence="2 10" id="KW-0813">Transport</keyword>
<dbReference type="EMBL" id="CP007128">
    <property type="protein sequence ID" value="AHG90168.1"/>
    <property type="molecule type" value="Genomic_DNA"/>
</dbReference>
<evidence type="ECO:0000259" key="14">
    <source>
        <dbReference type="Pfam" id="PF07715"/>
    </source>
</evidence>
<accession>W0RL60</accession>
<dbReference type="InterPro" id="IPR023996">
    <property type="entry name" value="TonB-dep_OMP_SusC/RagA"/>
</dbReference>
<comment type="subcellular location">
    <subcellularLocation>
        <location evidence="1 10">Cell outer membrane</location>
        <topology evidence="1 10">Multi-pass membrane protein</topology>
    </subcellularLocation>
</comment>
<evidence type="ECO:0000256" key="9">
    <source>
        <dbReference type="ARBA" id="ARBA00023237"/>
    </source>
</evidence>
<dbReference type="NCBIfam" id="TIGR04057">
    <property type="entry name" value="SusC_RagA_signa"/>
    <property type="match status" value="1"/>
</dbReference>
<dbReference type="PROSITE" id="PS52016">
    <property type="entry name" value="TONB_DEPENDENT_REC_3"/>
    <property type="match status" value="1"/>
</dbReference>
<keyword evidence="5 12" id="KW-0732">Signal</keyword>
<comment type="similarity">
    <text evidence="10 11">Belongs to the TonB-dependent receptor family.</text>
</comment>
<protein>
    <submittedName>
        <fullName evidence="15">TonB-dependent outer membrane protein, SusC/RagA</fullName>
    </submittedName>
</protein>
<keyword evidence="9 10" id="KW-0998">Cell outer membrane</keyword>
<evidence type="ECO:0000256" key="3">
    <source>
        <dbReference type="ARBA" id="ARBA00022452"/>
    </source>
</evidence>
<name>W0RL60_9BACT</name>
<dbReference type="PATRIC" id="fig|861299.3.peg.2679"/>
<dbReference type="InterPro" id="IPR036942">
    <property type="entry name" value="Beta-barrel_TonB_sf"/>
</dbReference>
<dbReference type="Gene3D" id="2.40.170.20">
    <property type="entry name" value="TonB-dependent receptor, beta-barrel domain"/>
    <property type="match status" value="1"/>
</dbReference>
<evidence type="ECO:0000256" key="12">
    <source>
        <dbReference type="SAM" id="SignalP"/>
    </source>
</evidence>
<dbReference type="Pfam" id="PF07715">
    <property type="entry name" value="Plug"/>
    <property type="match status" value="1"/>
</dbReference>
<gene>
    <name evidence="15" type="ORF">J421_2631</name>
</gene>
<evidence type="ECO:0000256" key="6">
    <source>
        <dbReference type="ARBA" id="ARBA00023077"/>
    </source>
</evidence>
<dbReference type="Pfam" id="PF00593">
    <property type="entry name" value="TonB_dep_Rec_b-barrel"/>
    <property type="match status" value="1"/>
</dbReference>
<dbReference type="InParanoid" id="W0RL60"/>
<feature type="chain" id="PRO_5004795684" evidence="12">
    <location>
        <begin position="23"/>
        <end position="1029"/>
    </location>
</feature>
<dbReference type="AlphaFoldDB" id="W0RL60"/>
<dbReference type="InterPro" id="IPR037066">
    <property type="entry name" value="Plug_dom_sf"/>
</dbReference>
<evidence type="ECO:0000256" key="7">
    <source>
        <dbReference type="ARBA" id="ARBA00023136"/>
    </source>
</evidence>
<evidence type="ECO:0000256" key="8">
    <source>
        <dbReference type="ARBA" id="ARBA00023170"/>
    </source>
</evidence>
<evidence type="ECO:0000313" key="16">
    <source>
        <dbReference type="Proteomes" id="UP000019151"/>
    </source>
</evidence>
<dbReference type="InterPro" id="IPR013784">
    <property type="entry name" value="Carb-bd-like_fold"/>
</dbReference>
<dbReference type="GO" id="GO:0044718">
    <property type="term" value="P:siderophore transmembrane transport"/>
    <property type="evidence" value="ECO:0007669"/>
    <property type="project" value="TreeGrafter"/>
</dbReference>
<dbReference type="PANTHER" id="PTHR30069">
    <property type="entry name" value="TONB-DEPENDENT OUTER MEMBRANE RECEPTOR"/>
    <property type="match status" value="1"/>
</dbReference>
<evidence type="ECO:0000313" key="15">
    <source>
        <dbReference type="EMBL" id="AHG90168.1"/>
    </source>
</evidence>
<dbReference type="HOGENOM" id="CLU_004317_2_1_0"/>
<evidence type="ECO:0000256" key="10">
    <source>
        <dbReference type="PROSITE-ProRule" id="PRU01360"/>
    </source>
</evidence>
<evidence type="ECO:0000259" key="13">
    <source>
        <dbReference type="Pfam" id="PF00593"/>
    </source>
</evidence>
<dbReference type="RefSeq" id="WP_025411638.1">
    <property type="nucleotide sequence ID" value="NZ_CP007128.1"/>
</dbReference>
<dbReference type="PANTHER" id="PTHR30069:SF29">
    <property type="entry name" value="HEMOGLOBIN AND HEMOGLOBIN-HAPTOGLOBIN-BINDING PROTEIN 1-RELATED"/>
    <property type="match status" value="1"/>
</dbReference>
<evidence type="ECO:0000256" key="1">
    <source>
        <dbReference type="ARBA" id="ARBA00004571"/>
    </source>
</evidence>
<dbReference type="SUPFAM" id="SSF56935">
    <property type="entry name" value="Porins"/>
    <property type="match status" value="1"/>
</dbReference>
<dbReference type="Pfam" id="PF13620">
    <property type="entry name" value="CarboxypepD_reg"/>
    <property type="match status" value="1"/>
</dbReference>
<keyword evidence="4 10" id="KW-0812">Transmembrane</keyword>
<dbReference type="Proteomes" id="UP000019151">
    <property type="component" value="Chromosome"/>
</dbReference>
<evidence type="ECO:0000256" key="2">
    <source>
        <dbReference type="ARBA" id="ARBA00022448"/>
    </source>
</evidence>
<dbReference type="NCBIfam" id="TIGR04056">
    <property type="entry name" value="OMP_RagA_SusC"/>
    <property type="match status" value="1"/>
</dbReference>
<proteinExistence type="inferred from homology"/>
<dbReference type="SUPFAM" id="SSF49452">
    <property type="entry name" value="Starch-binding domain-like"/>
    <property type="match status" value="1"/>
</dbReference>
<dbReference type="InterPro" id="IPR012910">
    <property type="entry name" value="Plug_dom"/>
</dbReference>
<feature type="domain" description="TonB-dependent receptor-like beta-barrel" evidence="13">
    <location>
        <begin position="432"/>
        <end position="814"/>
    </location>
</feature>
<dbReference type="Gene3D" id="2.170.130.10">
    <property type="entry name" value="TonB-dependent receptor, plug domain"/>
    <property type="match status" value="1"/>
</dbReference>
<dbReference type="Gene3D" id="2.60.40.1120">
    <property type="entry name" value="Carboxypeptidase-like, regulatory domain"/>
    <property type="match status" value="1"/>
</dbReference>
<dbReference type="KEGG" id="gba:J421_2631"/>
<feature type="signal peptide" evidence="12">
    <location>
        <begin position="1"/>
        <end position="22"/>
    </location>
</feature>
<keyword evidence="6 11" id="KW-0798">TonB box</keyword>
<keyword evidence="3 10" id="KW-1134">Transmembrane beta strand</keyword>
<dbReference type="InterPro" id="IPR000531">
    <property type="entry name" value="Beta-barrel_TonB"/>
</dbReference>